<dbReference type="ESTHER" id="9sphn-a0a1i5q523">
    <property type="family name" value="Est-OsmC"/>
</dbReference>
<dbReference type="Gene3D" id="3.30.300.20">
    <property type="match status" value="1"/>
</dbReference>
<dbReference type="PANTHER" id="PTHR39624:SF2">
    <property type="entry name" value="OSMC-LIKE PROTEIN"/>
    <property type="match status" value="1"/>
</dbReference>
<keyword evidence="3" id="KW-1185">Reference proteome</keyword>
<proteinExistence type="predicted"/>
<protein>
    <submittedName>
        <fullName evidence="2">Putative redox protein</fullName>
    </submittedName>
</protein>
<evidence type="ECO:0000313" key="2">
    <source>
        <dbReference type="EMBL" id="SFP41448.1"/>
    </source>
</evidence>
<sequence length="409" mass="44201">MPTENLTIATDAGHDLTGSLEMPTGLVRGAALFAHCFTCTKQSRAAVAVARALAREGIATLRFDFTGLGGSGGEFGRAGFAADVSDLVAAGSYMVERFQQPILLVGHSLGGAAVLAAADEIGAEHIAAIATIGAPSDVPHVLRNIDGDIEAIRSKGEGEVRIGGQEFCLGREFLERVENIDLLDEVKRLRKPLLFLHSPTDAIVGVEHASALFQAAKHPKSFVSLEGADHLLLQEQDADFAARVIAGWAHRYLPLREDWPMPEEGIVACTGHGKFGTEVHTVSHQFIADEPKSYGGDDSGPTPYDLLNAALGTCTAMTMKMYADRKKWPLEGVSVHVTHERKHEEECDHVEAMEEGKQMQALNRVISIRGDALDDDQRARLIEIADKCPVHRTLEGELHVHTRMGEVAD</sequence>
<dbReference type="PANTHER" id="PTHR39624">
    <property type="entry name" value="PROTEIN INVOLVED IN RIMO-MEDIATED BETA-METHYLTHIOLATION OF RIBOSOMAL PROTEIN S12 YCAO"/>
    <property type="match status" value="1"/>
</dbReference>
<dbReference type="RefSeq" id="WP_090483040.1">
    <property type="nucleotide sequence ID" value="NZ_FOWZ01000005.1"/>
</dbReference>
<dbReference type="InterPro" id="IPR036102">
    <property type="entry name" value="OsmC/Ohrsf"/>
</dbReference>
<dbReference type="SUPFAM" id="SSF82784">
    <property type="entry name" value="OsmC-like"/>
    <property type="match status" value="1"/>
</dbReference>
<feature type="domain" description="AB hydrolase-1" evidence="1">
    <location>
        <begin position="32"/>
        <end position="242"/>
    </location>
</feature>
<name>A0A1I5Q523_9SPHN</name>
<organism evidence="2 3">
    <name type="scientific">Qipengyuania nanhaisediminis</name>
    <dbReference type="NCBI Taxonomy" id="604088"/>
    <lineage>
        <taxon>Bacteria</taxon>
        <taxon>Pseudomonadati</taxon>
        <taxon>Pseudomonadota</taxon>
        <taxon>Alphaproteobacteria</taxon>
        <taxon>Sphingomonadales</taxon>
        <taxon>Erythrobacteraceae</taxon>
        <taxon>Qipengyuania</taxon>
    </lineage>
</organism>
<gene>
    <name evidence="2" type="ORF">SAMN04488060_2771</name>
</gene>
<dbReference type="Pfam" id="PF02566">
    <property type="entry name" value="OsmC"/>
    <property type="match status" value="1"/>
</dbReference>
<dbReference type="InterPro" id="IPR029058">
    <property type="entry name" value="AB_hydrolase_fold"/>
</dbReference>
<dbReference type="InterPro" id="IPR000073">
    <property type="entry name" value="AB_hydrolase_1"/>
</dbReference>
<accession>A0A1I5Q523</accession>
<dbReference type="OrthoDB" id="9789573at2"/>
<dbReference type="STRING" id="604088.SAMN04488060_2771"/>
<dbReference type="SUPFAM" id="SSF53474">
    <property type="entry name" value="alpha/beta-Hydrolases"/>
    <property type="match status" value="1"/>
</dbReference>
<dbReference type="InterPro" id="IPR003718">
    <property type="entry name" value="OsmC/Ohr_fam"/>
</dbReference>
<dbReference type="Gene3D" id="3.40.50.1820">
    <property type="entry name" value="alpha/beta hydrolase"/>
    <property type="match status" value="1"/>
</dbReference>
<dbReference type="Proteomes" id="UP000199331">
    <property type="component" value="Unassembled WGS sequence"/>
</dbReference>
<dbReference type="InterPro" id="IPR015946">
    <property type="entry name" value="KH_dom-like_a/b"/>
</dbReference>
<evidence type="ECO:0000259" key="1">
    <source>
        <dbReference type="Pfam" id="PF12697"/>
    </source>
</evidence>
<dbReference type="Pfam" id="PF12697">
    <property type="entry name" value="Abhydrolase_6"/>
    <property type="match status" value="1"/>
</dbReference>
<evidence type="ECO:0000313" key="3">
    <source>
        <dbReference type="Proteomes" id="UP000199331"/>
    </source>
</evidence>
<dbReference type="EMBL" id="FOWZ01000005">
    <property type="protein sequence ID" value="SFP41448.1"/>
    <property type="molecule type" value="Genomic_DNA"/>
</dbReference>
<dbReference type="AlphaFoldDB" id="A0A1I5Q523"/>
<reference evidence="3" key="1">
    <citation type="submission" date="2016-10" db="EMBL/GenBank/DDBJ databases">
        <authorList>
            <person name="Varghese N."/>
            <person name="Submissions S."/>
        </authorList>
    </citation>
    <scope>NUCLEOTIDE SEQUENCE [LARGE SCALE GENOMIC DNA]</scope>
    <source>
        <strain evidence="3">CGMCC 1.7715</strain>
    </source>
</reference>